<sequence length="77" mass="8403">MSENLLVRLDLNVGLLPGEQTGTGQLCQFSGPYFRVPPSPVSPNDGPCLCAVSRSERIKHGMEHMVGDNERNLQDHG</sequence>
<proteinExistence type="predicted"/>
<keyword evidence="2" id="KW-1185">Reference proteome</keyword>
<dbReference type="AlphaFoldDB" id="A0AAE1AW82"/>
<dbReference type="EMBL" id="JAWDGP010001078">
    <property type="protein sequence ID" value="KAK3795158.1"/>
    <property type="molecule type" value="Genomic_DNA"/>
</dbReference>
<comment type="caution">
    <text evidence="1">The sequence shown here is derived from an EMBL/GenBank/DDBJ whole genome shotgun (WGS) entry which is preliminary data.</text>
</comment>
<evidence type="ECO:0000313" key="1">
    <source>
        <dbReference type="EMBL" id="KAK3795158.1"/>
    </source>
</evidence>
<dbReference type="Proteomes" id="UP001283361">
    <property type="component" value="Unassembled WGS sequence"/>
</dbReference>
<reference evidence="1" key="1">
    <citation type="journal article" date="2023" name="G3 (Bethesda)">
        <title>A reference genome for the long-term kleptoplast-retaining sea slug Elysia crispata morphotype clarki.</title>
        <authorList>
            <person name="Eastman K.E."/>
            <person name="Pendleton A.L."/>
            <person name="Shaikh M.A."/>
            <person name="Suttiyut T."/>
            <person name="Ogas R."/>
            <person name="Tomko P."/>
            <person name="Gavelis G."/>
            <person name="Widhalm J.R."/>
            <person name="Wisecaver J.H."/>
        </authorList>
    </citation>
    <scope>NUCLEOTIDE SEQUENCE</scope>
    <source>
        <strain evidence="1">ECLA1</strain>
    </source>
</reference>
<organism evidence="1 2">
    <name type="scientific">Elysia crispata</name>
    <name type="common">lettuce slug</name>
    <dbReference type="NCBI Taxonomy" id="231223"/>
    <lineage>
        <taxon>Eukaryota</taxon>
        <taxon>Metazoa</taxon>
        <taxon>Spiralia</taxon>
        <taxon>Lophotrochozoa</taxon>
        <taxon>Mollusca</taxon>
        <taxon>Gastropoda</taxon>
        <taxon>Heterobranchia</taxon>
        <taxon>Euthyneura</taxon>
        <taxon>Panpulmonata</taxon>
        <taxon>Sacoglossa</taxon>
        <taxon>Placobranchoidea</taxon>
        <taxon>Plakobranchidae</taxon>
        <taxon>Elysia</taxon>
    </lineage>
</organism>
<gene>
    <name evidence="1" type="ORF">RRG08_028357</name>
</gene>
<evidence type="ECO:0000313" key="2">
    <source>
        <dbReference type="Proteomes" id="UP001283361"/>
    </source>
</evidence>
<name>A0AAE1AW82_9GAST</name>
<protein>
    <submittedName>
        <fullName evidence="1">Uncharacterized protein</fullName>
    </submittedName>
</protein>
<accession>A0AAE1AW82</accession>